<organism evidence="5 6">
    <name type="scientific">Pseudovibrio axinellae</name>
    <dbReference type="NCBI Taxonomy" id="989403"/>
    <lineage>
        <taxon>Bacteria</taxon>
        <taxon>Pseudomonadati</taxon>
        <taxon>Pseudomonadota</taxon>
        <taxon>Alphaproteobacteria</taxon>
        <taxon>Hyphomicrobiales</taxon>
        <taxon>Stappiaceae</taxon>
        <taxon>Pseudovibrio</taxon>
    </lineage>
</organism>
<dbReference type="OrthoDB" id="9787731at2"/>
<keyword evidence="3" id="KW-0804">Transcription</keyword>
<reference evidence="5 6" key="1">
    <citation type="journal article" date="2016" name="Front. Microbiol.">
        <title>Comparative Genomic Analysis Reveals a Diverse Repertoire of Genes Involved in Prokaryote-Eukaryote Interactions within the Pseudovibrio Genus.</title>
        <authorList>
            <person name="Romano S."/>
            <person name="Fernandez-Guerra A."/>
            <person name="Reen F.J."/>
            <person name="Glockner F.O."/>
            <person name="Crowley S.P."/>
            <person name="O'Sullivan O."/>
            <person name="Cotter P.D."/>
            <person name="Adams C."/>
            <person name="Dobson A.D."/>
            <person name="O'Gara F."/>
        </authorList>
    </citation>
    <scope>NUCLEOTIDE SEQUENCE [LARGE SCALE GENOMIC DNA]</scope>
    <source>
        <strain evidence="5 6">Ad2</strain>
    </source>
</reference>
<dbReference type="RefSeq" id="WP_068011168.1">
    <property type="nucleotide sequence ID" value="NZ_FOFM01000004.1"/>
</dbReference>
<dbReference type="GO" id="GO:0031564">
    <property type="term" value="P:transcription antitermination"/>
    <property type="evidence" value="ECO:0007669"/>
    <property type="project" value="UniProtKB-KW"/>
</dbReference>
<dbReference type="PANTHER" id="PTHR30265:SF4">
    <property type="entry name" value="KOW MOTIF FAMILY PROTEIN, EXPRESSED"/>
    <property type="match status" value="1"/>
</dbReference>
<sequence length="200" mass="22331">MTVTLANDERRTLERNYQFIRSLIKGSSLEWVVVQTNPNCEDRAFESIRAVGVIAYLPMMTEVRTVKVTKKRFVKSCLMFPRYLLVGLDANAGQTCDLVRKCDGVEKILSATMEGAPHRVPVRELLRIVDTACEAEVGRKLIKGQLFNVGHEVMLVAGVGVQLKGVVREIQQGGERVRVEVEAFGRTANAFVPIDKVSLR</sequence>
<accession>A0A161X7D9</accession>
<dbReference type="AlphaFoldDB" id="A0A161X7D9"/>
<dbReference type="PATRIC" id="fig|989403.3.peg.5077"/>
<gene>
    <name evidence="5" type="primary">rfaH</name>
    <name evidence="5" type="ORF">PsAD2_04637</name>
</gene>
<dbReference type="PANTHER" id="PTHR30265">
    <property type="entry name" value="RHO-INTERACTING TRANSCRIPTION TERMINATION FACTOR NUSG"/>
    <property type="match status" value="1"/>
</dbReference>
<evidence type="ECO:0000313" key="5">
    <source>
        <dbReference type="EMBL" id="KZL04554.1"/>
    </source>
</evidence>
<dbReference type="InterPro" id="IPR006645">
    <property type="entry name" value="NGN-like_dom"/>
</dbReference>
<protein>
    <submittedName>
        <fullName evidence="5">Transcription antitermination protein RfaH</fullName>
    </submittedName>
</protein>
<dbReference type="InterPro" id="IPR043425">
    <property type="entry name" value="NusG-like"/>
</dbReference>
<keyword evidence="1" id="KW-0889">Transcription antitermination</keyword>
<dbReference type="EMBL" id="LMCB01000161">
    <property type="protein sequence ID" value="KZL04554.1"/>
    <property type="molecule type" value="Genomic_DNA"/>
</dbReference>
<feature type="domain" description="NusG-like N-terminal" evidence="4">
    <location>
        <begin position="30"/>
        <end position="128"/>
    </location>
</feature>
<keyword evidence="2" id="KW-0805">Transcription regulation</keyword>
<dbReference type="SUPFAM" id="SSF82679">
    <property type="entry name" value="N-utilization substance G protein NusG, N-terminal domain"/>
    <property type="match status" value="1"/>
</dbReference>
<evidence type="ECO:0000259" key="4">
    <source>
        <dbReference type="Pfam" id="PF02357"/>
    </source>
</evidence>
<dbReference type="Proteomes" id="UP000076577">
    <property type="component" value="Unassembled WGS sequence"/>
</dbReference>
<dbReference type="GO" id="GO:0006354">
    <property type="term" value="P:DNA-templated transcription elongation"/>
    <property type="evidence" value="ECO:0007669"/>
    <property type="project" value="InterPro"/>
</dbReference>
<dbReference type="STRING" id="989403.SAMN05421798_10471"/>
<keyword evidence="6" id="KW-1185">Reference proteome</keyword>
<evidence type="ECO:0000256" key="2">
    <source>
        <dbReference type="ARBA" id="ARBA00023015"/>
    </source>
</evidence>
<dbReference type="InterPro" id="IPR036735">
    <property type="entry name" value="NGN_dom_sf"/>
</dbReference>
<proteinExistence type="predicted"/>
<evidence type="ECO:0000256" key="1">
    <source>
        <dbReference type="ARBA" id="ARBA00022814"/>
    </source>
</evidence>
<dbReference type="Pfam" id="PF02357">
    <property type="entry name" value="NusG"/>
    <property type="match status" value="1"/>
</dbReference>
<evidence type="ECO:0000313" key="6">
    <source>
        <dbReference type="Proteomes" id="UP000076577"/>
    </source>
</evidence>
<comment type="caution">
    <text evidence="5">The sequence shown here is derived from an EMBL/GenBank/DDBJ whole genome shotgun (WGS) entry which is preliminary data.</text>
</comment>
<name>A0A161X7D9_9HYPH</name>
<dbReference type="Gene3D" id="3.30.70.940">
    <property type="entry name" value="NusG, N-terminal domain"/>
    <property type="match status" value="1"/>
</dbReference>
<evidence type="ECO:0000256" key="3">
    <source>
        <dbReference type="ARBA" id="ARBA00023163"/>
    </source>
</evidence>